<dbReference type="InterPro" id="IPR051552">
    <property type="entry name" value="HptR"/>
</dbReference>
<evidence type="ECO:0000256" key="5">
    <source>
        <dbReference type="ARBA" id="ARBA00023015"/>
    </source>
</evidence>
<proteinExistence type="predicted"/>
<dbReference type="Gene3D" id="3.40.50.2300">
    <property type="match status" value="1"/>
</dbReference>
<accession>A0A916YL68</accession>
<evidence type="ECO:0008006" key="13">
    <source>
        <dbReference type="Google" id="ProtNLM"/>
    </source>
</evidence>
<dbReference type="SMART" id="SM00342">
    <property type="entry name" value="HTH_ARAC"/>
    <property type="match status" value="1"/>
</dbReference>
<keyword evidence="2" id="KW-0963">Cytoplasm</keyword>
<evidence type="ECO:0000256" key="3">
    <source>
        <dbReference type="ARBA" id="ARBA00022553"/>
    </source>
</evidence>
<dbReference type="AlphaFoldDB" id="A0A916YL68"/>
<evidence type="ECO:0000259" key="9">
    <source>
        <dbReference type="PROSITE" id="PS01124"/>
    </source>
</evidence>
<evidence type="ECO:0000313" key="11">
    <source>
        <dbReference type="EMBL" id="GGD48467.1"/>
    </source>
</evidence>
<sequence>MNIFIVDDEPLVRIGIKSSNDWEEAGMTIIGEAGDGEEALRLIGELDPDIVLLDIKMPKKDGIQVLKEIKENGFKAKVIILSSFDDFIYVKQAMKLGAVDYFHKPSMNIQEIISLLQSLKEQLSKAQGSLPLPQDQIPGKEVILRSLIEGKTEYAGHTRLREGNLHIVLFSVKEAAQVMRRYTKESPSVLQNTIRHLLGELLAKENETEFFQVEDNLFCVLIGYSKSNSTQALFAYINDIVLLIHSSLKRFVNIETVFGVSDGFQYFGKAGQAFDQAREALGMKFYQPGDPVFYYRPLLDGEEKVERIHAYVLAMKNGLMEEQYDQFATNLQEWEQYIQQHECLSEQDAKKIYEGLLFMLQNEEQVLAKPSQVEEIETFSDLSAYYHSLYNGLLRERISGAYKEYNPLVQSIIQFIENQYQESITLKMLGETFHASPNYISRVFKQEVGRGLFDYLNEIRIDKAKALLKDYRYKIYEVAEKVGFKSQVHFAIVFHKYVGKPPKEYRKEIGRFPLTNDDENKE</sequence>
<dbReference type="Pfam" id="PF00072">
    <property type="entry name" value="Response_reg"/>
    <property type="match status" value="1"/>
</dbReference>
<dbReference type="GO" id="GO:0043565">
    <property type="term" value="F:sequence-specific DNA binding"/>
    <property type="evidence" value="ECO:0007669"/>
    <property type="project" value="InterPro"/>
</dbReference>
<keyword evidence="3 8" id="KW-0597">Phosphoprotein</keyword>
<dbReference type="PANTHER" id="PTHR42713:SF3">
    <property type="entry name" value="TRANSCRIPTIONAL REGULATORY PROTEIN HPTR"/>
    <property type="match status" value="1"/>
</dbReference>
<keyword evidence="5" id="KW-0805">Transcription regulation</keyword>
<evidence type="ECO:0000256" key="7">
    <source>
        <dbReference type="ARBA" id="ARBA00023163"/>
    </source>
</evidence>
<evidence type="ECO:0000256" key="1">
    <source>
        <dbReference type="ARBA" id="ARBA00004496"/>
    </source>
</evidence>
<feature type="domain" description="Response regulatory" evidence="10">
    <location>
        <begin position="2"/>
        <end position="119"/>
    </location>
</feature>
<name>A0A916YL68_9BACL</name>
<dbReference type="CDD" id="cd17536">
    <property type="entry name" value="REC_YesN-like"/>
    <property type="match status" value="1"/>
</dbReference>
<dbReference type="InterPro" id="IPR011006">
    <property type="entry name" value="CheY-like_superfamily"/>
</dbReference>
<keyword evidence="12" id="KW-1185">Reference proteome</keyword>
<dbReference type="GO" id="GO:0003700">
    <property type="term" value="F:DNA-binding transcription factor activity"/>
    <property type="evidence" value="ECO:0007669"/>
    <property type="project" value="InterPro"/>
</dbReference>
<comment type="caution">
    <text evidence="11">The sequence shown here is derived from an EMBL/GenBank/DDBJ whole genome shotgun (WGS) entry which is preliminary data.</text>
</comment>
<evidence type="ECO:0000256" key="4">
    <source>
        <dbReference type="ARBA" id="ARBA00023012"/>
    </source>
</evidence>
<dbReference type="GO" id="GO:0000160">
    <property type="term" value="P:phosphorelay signal transduction system"/>
    <property type="evidence" value="ECO:0007669"/>
    <property type="project" value="UniProtKB-KW"/>
</dbReference>
<dbReference type="SUPFAM" id="SSF46689">
    <property type="entry name" value="Homeodomain-like"/>
    <property type="match status" value="2"/>
</dbReference>
<dbReference type="PROSITE" id="PS01124">
    <property type="entry name" value="HTH_ARAC_FAMILY_2"/>
    <property type="match status" value="1"/>
</dbReference>
<keyword evidence="7" id="KW-0804">Transcription</keyword>
<dbReference type="PRINTS" id="PR00032">
    <property type="entry name" value="HTHARAC"/>
</dbReference>
<comment type="subcellular location">
    <subcellularLocation>
        <location evidence="1">Cytoplasm</location>
    </subcellularLocation>
</comment>
<organism evidence="11 12">
    <name type="scientific">Paenibacillus nasutitermitis</name>
    <dbReference type="NCBI Taxonomy" id="1652958"/>
    <lineage>
        <taxon>Bacteria</taxon>
        <taxon>Bacillati</taxon>
        <taxon>Bacillota</taxon>
        <taxon>Bacilli</taxon>
        <taxon>Bacillales</taxon>
        <taxon>Paenibacillaceae</taxon>
        <taxon>Paenibacillus</taxon>
    </lineage>
</organism>
<gene>
    <name evidence="11" type="ORF">GCM10010911_02470</name>
</gene>
<dbReference type="GO" id="GO:0005737">
    <property type="term" value="C:cytoplasm"/>
    <property type="evidence" value="ECO:0007669"/>
    <property type="project" value="UniProtKB-SubCell"/>
</dbReference>
<evidence type="ECO:0000313" key="12">
    <source>
        <dbReference type="Proteomes" id="UP000612456"/>
    </source>
</evidence>
<evidence type="ECO:0000256" key="8">
    <source>
        <dbReference type="PROSITE-ProRule" id="PRU00169"/>
    </source>
</evidence>
<evidence type="ECO:0000256" key="2">
    <source>
        <dbReference type="ARBA" id="ARBA00022490"/>
    </source>
</evidence>
<dbReference type="SMART" id="SM00448">
    <property type="entry name" value="REC"/>
    <property type="match status" value="1"/>
</dbReference>
<dbReference type="RefSeq" id="WP_188988357.1">
    <property type="nucleotide sequence ID" value="NZ_BMHP01000001.1"/>
</dbReference>
<dbReference type="EMBL" id="BMHP01000001">
    <property type="protein sequence ID" value="GGD48467.1"/>
    <property type="molecule type" value="Genomic_DNA"/>
</dbReference>
<keyword evidence="6" id="KW-0238">DNA-binding</keyword>
<evidence type="ECO:0000259" key="10">
    <source>
        <dbReference type="PROSITE" id="PS50110"/>
    </source>
</evidence>
<feature type="modified residue" description="4-aspartylphosphate" evidence="8">
    <location>
        <position position="54"/>
    </location>
</feature>
<feature type="domain" description="HTH araC/xylS-type" evidence="9">
    <location>
        <begin position="410"/>
        <end position="508"/>
    </location>
</feature>
<evidence type="ECO:0000256" key="6">
    <source>
        <dbReference type="ARBA" id="ARBA00023125"/>
    </source>
</evidence>
<dbReference type="Pfam" id="PF12833">
    <property type="entry name" value="HTH_18"/>
    <property type="match status" value="1"/>
</dbReference>
<dbReference type="InterPro" id="IPR009057">
    <property type="entry name" value="Homeodomain-like_sf"/>
</dbReference>
<reference evidence="11" key="2">
    <citation type="submission" date="2020-09" db="EMBL/GenBank/DDBJ databases">
        <authorList>
            <person name="Sun Q."/>
            <person name="Zhou Y."/>
        </authorList>
    </citation>
    <scope>NUCLEOTIDE SEQUENCE</scope>
    <source>
        <strain evidence="11">CGMCC 1.15178</strain>
    </source>
</reference>
<dbReference type="InterPro" id="IPR018060">
    <property type="entry name" value="HTH_AraC"/>
</dbReference>
<dbReference type="InterPro" id="IPR001789">
    <property type="entry name" value="Sig_transdc_resp-reg_receiver"/>
</dbReference>
<dbReference type="PROSITE" id="PS50110">
    <property type="entry name" value="RESPONSE_REGULATORY"/>
    <property type="match status" value="1"/>
</dbReference>
<dbReference type="InterPro" id="IPR020449">
    <property type="entry name" value="Tscrpt_reg_AraC-type_HTH"/>
</dbReference>
<dbReference type="PANTHER" id="PTHR42713">
    <property type="entry name" value="HISTIDINE KINASE-RELATED"/>
    <property type="match status" value="1"/>
</dbReference>
<dbReference type="Gene3D" id="1.10.10.60">
    <property type="entry name" value="Homeodomain-like"/>
    <property type="match status" value="2"/>
</dbReference>
<dbReference type="Proteomes" id="UP000612456">
    <property type="component" value="Unassembled WGS sequence"/>
</dbReference>
<keyword evidence="4" id="KW-0902">Two-component regulatory system</keyword>
<protein>
    <recommendedName>
        <fullName evidence="13">DNA-binding response regulator</fullName>
    </recommendedName>
</protein>
<dbReference type="SUPFAM" id="SSF52172">
    <property type="entry name" value="CheY-like"/>
    <property type="match status" value="1"/>
</dbReference>
<reference evidence="11" key="1">
    <citation type="journal article" date="2014" name="Int. J. Syst. Evol. Microbiol.">
        <title>Complete genome sequence of Corynebacterium casei LMG S-19264T (=DSM 44701T), isolated from a smear-ripened cheese.</title>
        <authorList>
            <consortium name="US DOE Joint Genome Institute (JGI-PGF)"/>
            <person name="Walter F."/>
            <person name="Albersmeier A."/>
            <person name="Kalinowski J."/>
            <person name="Ruckert C."/>
        </authorList>
    </citation>
    <scope>NUCLEOTIDE SEQUENCE</scope>
    <source>
        <strain evidence="11">CGMCC 1.15178</strain>
    </source>
</reference>